<organism evidence="1 2">
    <name type="scientific">Brassica carinata</name>
    <name type="common">Ethiopian mustard</name>
    <name type="synonym">Abyssinian cabbage</name>
    <dbReference type="NCBI Taxonomy" id="52824"/>
    <lineage>
        <taxon>Eukaryota</taxon>
        <taxon>Viridiplantae</taxon>
        <taxon>Streptophyta</taxon>
        <taxon>Embryophyta</taxon>
        <taxon>Tracheophyta</taxon>
        <taxon>Spermatophyta</taxon>
        <taxon>Magnoliopsida</taxon>
        <taxon>eudicotyledons</taxon>
        <taxon>Gunneridae</taxon>
        <taxon>Pentapetalae</taxon>
        <taxon>rosids</taxon>
        <taxon>malvids</taxon>
        <taxon>Brassicales</taxon>
        <taxon>Brassicaceae</taxon>
        <taxon>Brassiceae</taxon>
        <taxon>Brassica</taxon>
    </lineage>
</organism>
<proteinExistence type="predicted"/>
<gene>
    <name evidence="1" type="ORF">Bca52824_039355</name>
</gene>
<protein>
    <submittedName>
        <fullName evidence="1">Uncharacterized protein</fullName>
    </submittedName>
</protein>
<keyword evidence="2" id="KW-1185">Reference proteome</keyword>
<dbReference type="OrthoDB" id="1934862at2759"/>
<evidence type="ECO:0000313" key="1">
    <source>
        <dbReference type="EMBL" id="KAG2292686.1"/>
    </source>
</evidence>
<dbReference type="Proteomes" id="UP000886595">
    <property type="component" value="Unassembled WGS sequence"/>
</dbReference>
<name>A0A8X7UY23_BRACI</name>
<dbReference type="AlphaFoldDB" id="A0A8X7UY23"/>
<comment type="caution">
    <text evidence="1">The sequence shown here is derived from an EMBL/GenBank/DDBJ whole genome shotgun (WGS) entry which is preliminary data.</text>
</comment>
<evidence type="ECO:0000313" key="2">
    <source>
        <dbReference type="Proteomes" id="UP000886595"/>
    </source>
</evidence>
<sequence>MELQVITVIDVVEVEMNNEDWIDTFEDENRVVTELMELSFSSYLALSSPTTIKIWGKIEKTWVMVLLYSGATHNFLDPYVAIKLNLAPQQGANLDIILGIGIAVRSAGVCHQVPFTLQQNWGRLIWFWAYNGFVLLASVQWTGRLMKCLSRSKASE</sequence>
<dbReference type="EMBL" id="JAAMPC010000009">
    <property type="protein sequence ID" value="KAG2292686.1"/>
    <property type="molecule type" value="Genomic_DNA"/>
</dbReference>
<dbReference type="Gene3D" id="2.40.70.10">
    <property type="entry name" value="Acid Proteases"/>
    <property type="match status" value="1"/>
</dbReference>
<reference evidence="1 2" key="1">
    <citation type="submission" date="2020-02" db="EMBL/GenBank/DDBJ databases">
        <authorList>
            <person name="Ma Q."/>
            <person name="Huang Y."/>
            <person name="Song X."/>
            <person name="Pei D."/>
        </authorList>
    </citation>
    <scope>NUCLEOTIDE SEQUENCE [LARGE SCALE GENOMIC DNA]</scope>
    <source>
        <strain evidence="1">Sxm20200214</strain>
        <tissue evidence="1">Leaf</tissue>
    </source>
</reference>
<dbReference type="InterPro" id="IPR021109">
    <property type="entry name" value="Peptidase_aspartic_dom_sf"/>
</dbReference>
<dbReference type="CDD" id="cd00303">
    <property type="entry name" value="retropepsin_like"/>
    <property type="match status" value="1"/>
</dbReference>
<accession>A0A8X7UY23</accession>